<dbReference type="PANTHER" id="PTHR45953">
    <property type="entry name" value="IDURONATE 2-SULFATASE"/>
    <property type="match status" value="1"/>
</dbReference>
<dbReference type="Gene3D" id="3.40.720.10">
    <property type="entry name" value="Alkaline Phosphatase, subunit A"/>
    <property type="match status" value="1"/>
</dbReference>
<feature type="domain" description="Sulfatase N-terminal" evidence="4">
    <location>
        <begin position="10"/>
        <end position="388"/>
    </location>
</feature>
<dbReference type="PANTHER" id="PTHR45953:SF1">
    <property type="entry name" value="IDURONATE 2-SULFATASE"/>
    <property type="match status" value="1"/>
</dbReference>
<dbReference type="RefSeq" id="YP_010780817.1">
    <property type="nucleotide sequence ID" value="NC_075038.1"/>
</dbReference>
<dbReference type="GeneID" id="80517508"/>
<dbReference type="GO" id="GO:0046872">
    <property type="term" value="F:metal ion binding"/>
    <property type="evidence" value="ECO:0007669"/>
    <property type="project" value="UniProtKB-KW"/>
</dbReference>
<dbReference type="GO" id="GO:0008484">
    <property type="term" value="F:sulfuric ester hydrolase activity"/>
    <property type="evidence" value="ECO:0007669"/>
    <property type="project" value="TreeGrafter"/>
</dbReference>
<evidence type="ECO:0000256" key="1">
    <source>
        <dbReference type="ARBA" id="ARBA00022723"/>
    </source>
</evidence>
<name>A0A6N1NQQ1_9VIRU</name>
<dbReference type="EMBL" id="MF405918">
    <property type="protein sequence ID" value="QKU34198.1"/>
    <property type="molecule type" value="Genomic_DNA"/>
</dbReference>
<accession>A0A6N1NQQ1</accession>
<dbReference type="InterPro" id="IPR017850">
    <property type="entry name" value="Alkaline_phosphatase_core_sf"/>
</dbReference>
<dbReference type="InterPro" id="IPR000917">
    <property type="entry name" value="Sulfatase_N"/>
</dbReference>
<evidence type="ECO:0000256" key="3">
    <source>
        <dbReference type="SAM" id="MobiDB-lite"/>
    </source>
</evidence>
<keyword evidence="2" id="KW-0378">Hydrolase</keyword>
<dbReference type="SUPFAM" id="SSF53649">
    <property type="entry name" value="Alkaline phosphatase-like"/>
    <property type="match status" value="1"/>
</dbReference>
<evidence type="ECO:0000313" key="5">
    <source>
        <dbReference type="EMBL" id="QKU34198.1"/>
    </source>
</evidence>
<reference evidence="5" key="2">
    <citation type="journal article" date="2018" name="Nat. Commun.">
        <title>Tailed giant Tupanvirus possesses the most complete translational apparatus of the known virosphere.</title>
        <authorList>
            <person name="Abrahao J."/>
            <person name="Silva L."/>
            <person name="Silva L.S."/>
            <person name="Khalil J.Y.B."/>
            <person name="Rodrigues R."/>
            <person name="Arantes T."/>
            <person name="Assis F."/>
            <person name="Boratto P."/>
            <person name="Andrade M."/>
            <person name="Kroon E.G."/>
            <person name="Ribeiro B."/>
            <person name="Bergier I."/>
            <person name="Seligmann H."/>
            <person name="Ghigo E."/>
            <person name="Colson P."/>
            <person name="Levasseur A."/>
            <person name="Kroemer G."/>
            <person name="Raoult D."/>
            <person name="La Scola B."/>
        </authorList>
    </citation>
    <scope>NUCLEOTIDE SEQUENCE [LARGE SCALE GENOMIC DNA]</scope>
    <source>
        <strain evidence="5">Deep ocean</strain>
    </source>
</reference>
<evidence type="ECO:0000256" key="2">
    <source>
        <dbReference type="ARBA" id="ARBA00022801"/>
    </source>
</evidence>
<reference evidence="5" key="1">
    <citation type="submission" date="2017-06" db="EMBL/GenBank/DDBJ databases">
        <authorList>
            <person name="Assis F.L."/>
            <person name="Abrahao J.S."/>
            <person name="Silva L."/>
            <person name="Khalil J.B."/>
            <person name="Rodrigues R."/>
            <person name="Silva L.S."/>
            <person name="Boratto P."/>
            <person name="Andrade M."/>
            <person name="Kroon E.G."/>
            <person name="Ribeiro B."/>
            <person name="Bergier I."/>
            <person name="Seligmann H."/>
            <person name="Ghigo E."/>
            <person name="Colson P."/>
            <person name="Levasseur A."/>
            <person name="Raoult D."/>
            <person name="Scola B.L."/>
        </authorList>
    </citation>
    <scope>NUCLEOTIDE SEQUENCE</scope>
    <source>
        <strain evidence="5">Deep ocean</strain>
    </source>
</reference>
<dbReference type="Pfam" id="PF00884">
    <property type="entry name" value="Sulfatase"/>
    <property type="match status" value="1"/>
</dbReference>
<keyword evidence="1" id="KW-0479">Metal-binding</keyword>
<organism evidence="5">
    <name type="scientific">Tupanvirus deep ocean</name>
    <dbReference type="NCBI Taxonomy" id="2126984"/>
    <lineage>
        <taxon>Viruses</taxon>
        <taxon>Varidnaviria</taxon>
        <taxon>Bamfordvirae</taxon>
        <taxon>Nucleocytoviricota</taxon>
        <taxon>Megaviricetes</taxon>
        <taxon>Imitervirales</taxon>
        <taxon>Mimiviridae</taxon>
        <taxon>Megamimivirinae</taxon>
        <taxon>Tupanvirus</taxon>
        <taxon>Tupanvirus altamarinense</taxon>
    </lineage>
</organism>
<evidence type="ECO:0000259" key="4">
    <source>
        <dbReference type="Pfam" id="PF00884"/>
    </source>
</evidence>
<feature type="region of interest" description="Disordered" evidence="3">
    <location>
        <begin position="172"/>
        <end position="194"/>
    </location>
</feature>
<protein>
    <submittedName>
        <fullName evidence="5">Arylsulfatase</fullName>
    </submittedName>
</protein>
<proteinExistence type="predicted"/>
<sequence length="561" mass="64307">MNIMFKARKPNFLIIMVDEMRFPPVYENEEIRQWRAKYLKSQNLLKKFAMEFKRHYAGSTACSPSRATLFTGEYPSLHGVSQTVGMAKNSADPDVFWLDENTVPTMGDYFEKFGYRTFYKGKWHVSDSNIIIPGTNTPLDSFNPITGQPDEYYTKVYLNANRLEDYGFNGWIGPEPHGSNPNNSGSSAPTGTGGRDIVFAKEVTNLLKKLEKSQDDKPWLLVASFVNPHDITLFGDNTENSPLFDFEIDPTVPFVPPPPTQNEDLSTKPSAQKSYKEIYPQALQPISNGEKYRRLYYSLEKYVDDQIYKVLKTIMNSSMYKDTIIIFTSDHGEQLGAHGLHQKWHNIYEESIHVPLIIHSPVLFSGYNSTDELTSHVDLIPTMMALANLNEEVAQNKLKCDHNEVHNLVGKKMCMSNIDKCQIDYKCDKYKISEPIYFWTQDDPTQGLNQVNPFTGRPYQAVSEPNSIEAVIVYLSTKKPGIRHLYKYARYYDPNSNTTPQEYEMYNVTLDPFETKNLANPIFNTPDVELIRAKLEAILLEQRSKKMLKPTSVSQIPNEYN</sequence>
<dbReference type="KEGG" id="vg:80517508"/>
<feature type="compositionally biased region" description="Low complexity" evidence="3">
    <location>
        <begin position="173"/>
        <end position="190"/>
    </location>
</feature>